<evidence type="ECO:0000313" key="6">
    <source>
        <dbReference type="Proteomes" id="UP000298049"/>
    </source>
</evidence>
<evidence type="ECO:0000256" key="3">
    <source>
        <dbReference type="ARBA" id="ARBA00023002"/>
    </source>
</evidence>
<keyword evidence="3" id="KW-0560">Oxidoreductase</keyword>
<dbReference type="CDD" id="cd02136">
    <property type="entry name" value="PnbA_NfnB-like"/>
    <property type="match status" value="1"/>
</dbReference>
<dbReference type="RefSeq" id="WP_136548861.1">
    <property type="nucleotide sequence ID" value="NZ_CP031093.1"/>
</dbReference>
<proteinExistence type="predicted"/>
<dbReference type="InterPro" id="IPR050627">
    <property type="entry name" value="Nitroreductase/BluB"/>
</dbReference>
<sequence>MNVQEQMSLVDAISARRSVRGFHPDPVPQDTLDQIFALAQKAPSNCNTQPWQTFVASGRLKDQLRDQFVERARAGTPANSDFQYVERFEGQYRKRQVACAVALYDEMGISRDDKPGRMRAALRNFELFDAPHIAFLAMDRSFGETIALDVGMYAQTLMLAMTAFGVSSCAMGSMRNYPDLVRSAFDIDGSVGILLGISFGYEDPEVAANRTRTTREELENTVVFRDH</sequence>
<protein>
    <submittedName>
        <fullName evidence="5">Nitroreductase</fullName>
    </submittedName>
</protein>
<dbReference type="AlphaFoldDB" id="A0A4P7XGK4"/>
<evidence type="ECO:0000259" key="4">
    <source>
        <dbReference type="Pfam" id="PF00881"/>
    </source>
</evidence>
<dbReference type="InterPro" id="IPR000415">
    <property type="entry name" value="Nitroreductase-like"/>
</dbReference>
<dbReference type="InterPro" id="IPR029479">
    <property type="entry name" value="Nitroreductase"/>
</dbReference>
<name>A0A4P7XGK4_9ALTE</name>
<evidence type="ECO:0000256" key="2">
    <source>
        <dbReference type="ARBA" id="ARBA00022643"/>
    </source>
</evidence>
<evidence type="ECO:0000313" key="5">
    <source>
        <dbReference type="EMBL" id="QCF26139.1"/>
    </source>
</evidence>
<dbReference type="GO" id="GO:0016491">
    <property type="term" value="F:oxidoreductase activity"/>
    <property type="evidence" value="ECO:0007669"/>
    <property type="project" value="UniProtKB-KW"/>
</dbReference>
<dbReference type="Gene3D" id="3.40.109.10">
    <property type="entry name" value="NADH Oxidase"/>
    <property type="match status" value="1"/>
</dbReference>
<dbReference type="PANTHER" id="PTHR23026">
    <property type="entry name" value="NADPH NITROREDUCTASE"/>
    <property type="match status" value="1"/>
</dbReference>
<dbReference type="Pfam" id="PF00881">
    <property type="entry name" value="Nitroreductase"/>
    <property type="match status" value="1"/>
</dbReference>
<reference evidence="5 6" key="1">
    <citation type="submission" date="2018-07" db="EMBL/GenBank/DDBJ databases">
        <title>Marsedoiliclastica nanhaica gen. nov. sp. nov., a novel marine hydrocarbonoclastic bacterium isolated from an in-situ enriched hydrocarbon-degrading consortium in deep-sea sediment.</title>
        <authorList>
            <person name="Dong C."/>
            <person name="Ma T."/>
            <person name="Liu R."/>
            <person name="Shao Z."/>
        </authorList>
    </citation>
    <scope>NUCLEOTIDE SEQUENCE [LARGE SCALE GENOMIC DNA]</scope>
    <source>
        <strain evidence="6">soil36-7</strain>
    </source>
</reference>
<keyword evidence="1" id="KW-0285">Flavoprotein</keyword>
<keyword evidence="2" id="KW-0288">FMN</keyword>
<dbReference type="EMBL" id="CP031093">
    <property type="protein sequence ID" value="QCF26139.1"/>
    <property type="molecule type" value="Genomic_DNA"/>
</dbReference>
<dbReference type="OrthoDB" id="9802510at2"/>
<feature type="domain" description="Nitroreductase" evidence="4">
    <location>
        <begin position="13"/>
        <end position="201"/>
    </location>
</feature>
<evidence type="ECO:0000256" key="1">
    <source>
        <dbReference type="ARBA" id="ARBA00022630"/>
    </source>
</evidence>
<dbReference type="SUPFAM" id="SSF55469">
    <property type="entry name" value="FMN-dependent nitroreductase-like"/>
    <property type="match status" value="1"/>
</dbReference>
<keyword evidence="6" id="KW-1185">Reference proteome</keyword>
<gene>
    <name evidence="5" type="ORF">soil367_09465</name>
</gene>
<dbReference type="KEGG" id="hmi:soil367_09465"/>
<dbReference type="Proteomes" id="UP000298049">
    <property type="component" value="Chromosome"/>
</dbReference>
<organism evidence="5 6">
    <name type="scientific">Hydrocarboniclastica marina</name>
    <dbReference type="NCBI Taxonomy" id="2259620"/>
    <lineage>
        <taxon>Bacteria</taxon>
        <taxon>Pseudomonadati</taxon>
        <taxon>Pseudomonadota</taxon>
        <taxon>Gammaproteobacteria</taxon>
        <taxon>Alteromonadales</taxon>
        <taxon>Alteromonadaceae</taxon>
        <taxon>Hydrocarboniclastica</taxon>
    </lineage>
</organism>
<accession>A0A4P7XGK4</accession>
<dbReference type="PANTHER" id="PTHR23026:SF90">
    <property type="entry name" value="IODOTYROSINE DEIODINASE 1"/>
    <property type="match status" value="1"/>
</dbReference>